<protein>
    <submittedName>
        <fullName evidence="1">Uncharacterized protein</fullName>
    </submittedName>
</protein>
<evidence type="ECO:0000313" key="2">
    <source>
        <dbReference type="Proteomes" id="UP000216363"/>
    </source>
</evidence>
<name>A0A256GBW3_9HYPH</name>
<sequence>MPWGYIIPVGLTLDIAGNITKFSNMNNRFASILHRVYPITG</sequence>
<reference evidence="1 2" key="1">
    <citation type="submission" date="2017-07" db="EMBL/GenBank/DDBJ databases">
        <title>Draft genome of Ochrobactrum lupini type strain LUP21.</title>
        <authorList>
            <person name="Krzyzanowska D.M."/>
            <person name="Jafra S."/>
        </authorList>
    </citation>
    <scope>NUCLEOTIDE SEQUENCE [LARGE SCALE GENOMIC DNA]</scope>
    <source>
        <strain evidence="1 2">LUP21</strain>
    </source>
</reference>
<evidence type="ECO:0000313" key="1">
    <source>
        <dbReference type="EMBL" id="OYR24632.1"/>
    </source>
</evidence>
<gene>
    <name evidence="1" type="ORF">CES86_4920</name>
</gene>
<comment type="caution">
    <text evidence="1">The sequence shown here is derived from an EMBL/GenBank/DDBJ whole genome shotgun (WGS) entry which is preliminary data.</text>
</comment>
<dbReference type="Proteomes" id="UP000216363">
    <property type="component" value="Unassembled WGS sequence"/>
</dbReference>
<dbReference type="EMBL" id="NNRN01000062">
    <property type="protein sequence ID" value="OYR24632.1"/>
    <property type="molecule type" value="Genomic_DNA"/>
</dbReference>
<accession>A0A256GBW3</accession>
<dbReference type="AlphaFoldDB" id="A0A256GBW3"/>
<proteinExistence type="predicted"/>
<organism evidence="1 2">
    <name type="scientific">Brucella lupini</name>
    <dbReference type="NCBI Taxonomy" id="255457"/>
    <lineage>
        <taxon>Bacteria</taxon>
        <taxon>Pseudomonadati</taxon>
        <taxon>Pseudomonadota</taxon>
        <taxon>Alphaproteobacteria</taxon>
        <taxon>Hyphomicrobiales</taxon>
        <taxon>Brucellaceae</taxon>
        <taxon>Brucella/Ochrobactrum group</taxon>
        <taxon>Brucella</taxon>
    </lineage>
</organism>